<evidence type="ECO:0000256" key="7">
    <source>
        <dbReference type="PIRSR" id="PIRSR601952-1"/>
    </source>
</evidence>
<feature type="signal peptide" evidence="10">
    <location>
        <begin position="1"/>
        <end position="25"/>
    </location>
</feature>
<comment type="cofactor">
    <cofactor evidence="8">
        <name>Mg(2+)</name>
        <dbReference type="ChEBI" id="CHEBI:18420"/>
    </cofactor>
    <text evidence="8">Binds 1 Mg(2+) ion.</text>
</comment>
<evidence type="ECO:0000256" key="8">
    <source>
        <dbReference type="PIRSR" id="PIRSR601952-2"/>
    </source>
</evidence>
<keyword evidence="5 8" id="KW-0862">Zinc</keyword>
<dbReference type="SUPFAM" id="SSF53649">
    <property type="entry name" value="Alkaline phosphatase-like"/>
    <property type="match status" value="1"/>
</dbReference>
<dbReference type="Gene3D" id="3.40.720.10">
    <property type="entry name" value="Alkaline Phosphatase, subunit A"/>
    <property type="match status" value="1"/>
</dbReference>
<feature type="active site" description="Phosphoserine intermediate" evidence="7">
    <location>
        <position position="153"/>
    </location>
</feature>
<dbReference type="PANTHER" id="PTHR11596:SF5">
    <property type="entry name" value="ALKALINE PHOSPHATASE"/>
    <property type="match status" value="1"/>
</dbReference>
<feature type="binding site" evidence="8">
    <location>
        <position position="358"/>
    </location>
    <ligand>
        <name>Zn(2+)</name>
        <dbReference type="ChEBI" id="CHEBI:29105"/>
        <label>2</label>
    </ligand>
</feature>
<evidence type="ECO:0000256" key="9">
    <source>
        <dbReference type="RuleBase" id="RU003946"/>
    </source>
</evidence>
<evidence type="ECO:0000256" key="6">
    <source>
        <dbReference type="ARBA" id="ARBA00022842"/>
    </source>
</evidence>
<feature type="chain" id="PRO_5008008870" evidence="10">
    <location>
        <begin position="26"/>
        <end position="485"/>
    </location>
</feature>
<organism evidence="11 12">
    <name type="scientific">Dietzia timorensis</name>
    <dbReference type="NCBI Taxonomy" id="499555"/>
    <lineage>
        <taxon>Bacteria</taxon>
        <taxon>Bacillati</taxon>
        <taxon>Actinomycetota</taxon>
        <taxon>Actinomycetes</taxon>
        <taxon>Mycobacteriales</taxon>
        <taxon>Dietziaceae</taxon>
        <taxon>Dietzia</taxon>
    </lineage>
</organism>
<dbReference type="PANTHER" id="PTHR11596">
    <property type="entry name" value="ALKALINE PHOSPHATASE"/>
    <property type="match status" value="1"/>
</dbReference>
<evidence type="ECO:0000256" key="1">
    <source>
        <dbReference type="ARBA" id="ARBA00005984"/>
    </source>
</evidence>
<feature type="binding site" evidence="8">
    <location>
        <position position="204"/>
    </location>
    <ligand>
        <name>Mg(2+)</name>
        <dbReference type="ChEBI" id="CHEBI:18420"/>
    </ligand>
</feature>
<dbReference type="GO" id="GO:0046872">
    <property type="term" value="F:metal ion binding"/>
    <property type="evidence" value="ECO:0007669"/>
    <property type="project" value="UniProtKB-KW"/>
</dbReference>
<feature type="binding site" evidence="8">
    <location>
        <position position="206"/>
    </location>
    <ligand>
        <name>Mg(2+)</name>
        <dbReference type="ChEBI" id="CHEBI:18420"/>
    </ligand>
</feature>
<evidence type="ECO:0000256" key="5">
    <source>
        <dbReference type="ARBA" id="ARBA00022833"/>
    </source>
</evidence>
<evidence type="ECO:0000256" key="3">
    <source>
        <dbReference type="ARBA" id="ARBA00022723"/>
    </source>
</evidence>
<accession>A0A173LRH8</accession>
<feature type="binding site" evidence="8">
    <location>
        <position position="400"/>
    </location>
    <ligand>
        <name>Zn(2+)</name>
        <dbReference type="ChEBI" id="CHEBI:29105"/>
        <label>2</label>
    </ligand>
</feature>
<gene>
    <name evidence="11" type="ORF">BJL86_2870</name>
</gene>
<dbReference type="CDD" id="cd16012">
    <property type="entry name" value="ALP"/>
    <property type="match status" value="1"/>
</dbReference>
<dbReference type="InterPro" id="IPR018299">
    <property type="entry name" value="Alkaline_phosphatase_AS"/>
</dbReference>
<dbReference type="PRINTS" id="PR00113">
    <property type="entry name" value="ALKPHPHTASE"/>
</dbReference>
<dbReference type="PROSITE" id="PS00123">
    <property type="entry name" value="ALKALINE_PHOSPHATASE"/>
    <property type="match status" value="1"/>
</dbReference>
<evidence type="ECO:0000256" key="4">
    <source>
        <dbReference type="ARBA" id="ARBA00022801"/>
    </source>
</evidence>
<dbReference type="InterPro" id="IPR017850">
    <property type="entry name" value="Alkaline_phosphatase_core_sf"/>
</dbReference>
<keyword evidence="12" id="KW-1185">Reference proteome</keyword>
<name>A0A173LRH8_9ACTN</name>
<dbReference type="KEGG" id="dtm:BJL86_2870"/>
<dbReference type="SMART" id="SM00098">
    <property type="entry name" value="alkPPc"/>
    <property type="match status" value="1"/>
</dbReference>
<dbReference type="Proteomes" id="UP000186104">
    <property type="component" value="Chromosome"/>
</dbReference>
<proteinExistence type="inferred from homology"/>
<sequence>MLRRSVRSVSAVTFSACMVVSIAGAGVAQSQSLESQSTAAFGSLQQAGSSLGSLEDLLPGGKAPKNIIYMVGDGMGFNHVANTNLFESGQSRYAVEGEADGEALEEAGGEAVQVYEGDEWQQSSMSTYPVDSGYDPVKAWNDNDYINQNVTDSAAAGTAMATGQKTLNGMIGVDAEGNELENTNERALSIGKSAGVVSSVPFNHATPAAWGAHNSDRNALHDMADEMIDSDLNVIFGAGHPDFDDNAAGRDAKYEYLSEEGQDLLESGDSGFEYFDDSETFADLAAGNVSSDRYFGLAPVATTLQQNRDGESVVPGDVPANDVTDLPTMSTAALNVLGQDEDGFQVMIEGGAIDWTGHANESARNVEETQDFNAAVEAVNVWVEKNSNWDETLVIVTADHETGYLSGEDQGDGWKALHGPTGQLPSHQWYSGNHTNQLVPVFVRGAGADAVIAAADKQDPVRGSYIDNTTIAKLTLENWWTAEGK</sequence>
<comment type="similarity">
    <text evidence="1 9">Belongs to the alkaline phosphatase family.</text>
</comment>
<keyword evidence="3 8" id="KW-0479">Metal-binding</keyword>
<keyword evidence="6 8" id="KW-0460">Magnesium</keyword>
<keyword evidence="10" id="KW-0732">Signal</keyword>
<feature type="binding site" evidence="8">
    <location>
        <position position="354"/>
    </location>
    <ligand>
        <name>Zn(2+)</name>
        <dbReference type="ChEBI" id="CHEBI:29105"/>
        <label>2</label>
    </ligand>
</feature>
<dbReference type="Pfam" id="PF00245">
    <property type="entry name" value="Alk_phosphatase"/>
    <property type="match status" value="1"/>
</dbReference>
<evidence type="ECO:0000256" key="10">
    <source>
        <dbReference type="SAM" id="SignalP"/>
    </source>
</evidence>
<reference evidence="11 12" key="1">
    <citation type="submission" date="2016-06" db="EMBL/GenBank/DDBJ databases">
        <title>Complete genome sequence of a saline-alkali tolerant type strain Dietzia timorensis ID05-A0528T.</title>
        <authorList>
            <person name="Wu X."/>
        </authorList>
    </citation>
    <scope>NUCLEOTIDE SEQUENCE [LARGE SCALE GENOMIC DNA]</scope>
    <source>
        <strain evidence="11 12">ID05-A0528</strain>
    </source>
</reference>
<evidence type="ECO:0000313" key="11">
    <source>
        <dbReference type="EMBL" id="ANI93630.1"/>
    </source>
</evidence>
<dbReference type="EMBL" id="CP015961">
    <property type="protein sequence ID" value="ANI93630.1"/>
    <property type="molecule type" value="Genomic_DNA"/>
</dbReference>
<evidence type="ECO:0000256" key="2">
    <source>
        <dbReference type="ARBA" id="ARBA00022553"/>
    </source>
</evidence>
<dbReference type="AlphaFoldDB" id="A0A173LRH8"/>
<keyword evidence="2" id="KW-0597">Phosphoprotein</keyword>
<feature type="binding site" evidence="8">
    <location>
        <position position="73"/>
    </location>
    <ligand>
        <name>Zn(2+)</name>
        <dbReference type="ChEBI" id="CHEBI:29105"/>
        <label>2</label>
    </ligand>
</feature>
<evidence type="ECO:0000313" key="12">
    <source>
        <dbReference type="Proteomes" id="UP000186104"/>
    </source>
</evidence>
<feature type="binding site" evidence="8">
    <location>
        <position position="399"/>
    </location>
    <ligand>
        <name>Zn(2+)</name>
        <dbReference type="ChEBI" id="CHEBI:29105"/>
        <label>2</label>
    </ligand>
</feature>
<comment type="cofactor">
    <cofactor evidence="8">
        <name>Zn(2+)</name>
        <dbReference type="ChEBI" id="CHEBI:29105"/>
    </cofactor>
    <text evidence="8">Binds 2 Zn(2+) ions.</text>
</comment>
<keyword evidence="4" id="KW-0378">Hydrolase</keyword>
<dbReference type="InterPro" id="IPR001952">
    <property type="entry name" value="Alkaline_phosphatase"/>
</dbReference>
<feature type="binding site" evidence="8">
    <location>
        <position position="349"/>
    </location>
    <ligand>
        <name>Zn(2+)</name>
        <dbReference type="ChEBI" id="CHEBI:29105"/>
        <label>1</label>
    </ligand>
</feature>
<dbReference type="STRING" id="499555.BJL86_2870"/>
<protein>
    <submittedName>
        <fullName evidence="11">Alkaline phosphatase 3</fullName>
    </submittedName>
</protein>
<dbReference type="GO" id="GO:0004035">
    <property type="term" value="F:alkaline phosphatase activity"/>
    <property type="evidence" value="ECO:0007669"/>
    <property type="project" value="TreeGrafter"/>
</dbReference>